<keyword evidence="3" id="KW-1185">Reference proteome</keyword>
<dbReference type="RefSeq" id="WP_307306219.1">
    <property type="nucleotide sequence ID" value="NZ_JAUSRE010000006.1"/>
</dbReference>
<evidence type="ECO:0000313" key="2">
    <source>
        <dbReference type="EMBL" id="MDP9887950.1"/>
    </source>
</evidence>
<name>A0ABT9RT46_9MICC</name>
<feature type="compositionally biased region" description="Polar residues" evidence="1">
    <location>
        <begin position="98"/>
        <end position="107"/>
    </location>
</feature>
<evidence type="ECO:0000256" key="1">
    <source>
        <dbReference type="SAM" id="MobiDB-lite"/>
    </source>
</evidence>
<protein>
    <submittedName>
        <fullName evidence="2">Uncharacterized protein</fullName>
    </submittedName>
</protein>
<feature type="region of interest" description="Disordered" evidence="1">
    <location>
        <begin position="94"/>
        <end position="117"/>
    </location>
</feature>
<accession>A0ABT9RT46</accession>
<evidence type="ECO:0000313" key="3">
    <source>
        <dbReference type="Proteomes" id="UP001226577"/>
    </source>
</evidence>
<dbReference type="Proteomes" id="UP001226577">
    <property type="component" value="Unassembled WGS sequence"/>
</dbReference>
<dbReference type="EMBL" id="JAUSRE010000006">
    <property type="protein sequence ID" value="MDP9887950.1"/>
    <property type="molecule type" value="Genomic_DNA"/>
</dbReference>
<proteinExistence type="predicted"/>
<reference evidence="2 3" key="1">
    <citation type="submission" date="2023-07" db="EMBL/GenBank/DDBJ databases">
        <title>Sorghum-associated microbial communities from plants grown in Nebraska, USA.</title>
        <authorList>
            <person name="Schachtman D."/>
        </authorList>
    </citation>
    <scope>NUCLEOTIDE SEQUENCE [LARGE SCALE GENOMIC DNA]</scope>
    <source>
        <strain evidence="2 3">CC222</strain>
    </source>
</reference>
<gene>
    <name evidence="2" type="ORF">J2X98_001529</name>
</gene>
<comment type="caution">
    <text evidence="2">The sequence shown here is derived from an EMBL/GenBank/DDBJ whole genome shotgun (WGS) entry which is preliminary data.</text>
</comment>
<sequence length="117" mass="13455">MSTTARQPSHGAEERLRIELEDAASRKWWARIFYTLGSQYGRTQLQFVGRTEDGTRLYASDTFPGPPLDRTPPQEAWAPGLEASLKQLRQEIARDGWQETSQGTQPWELTFSRRRTS</sequence>
<organism evidence="2 3">
    <name type="scientific">Pseudarthrobacter enclensis</name>
    <dbReference type="NCBI Taxonomy" id="993070"/>
    <lineage>
        <taxon>Bacteria</taxon>
        <taxon>Bacillati</taxon>
        <taxon>Actinomycetota</taxon>
        <taxon>Actinomycetes</taxon>
        <taxon>Micrococcales</taxon>
        <taxon>Micrococcaceae</taxon>
        <taxon>Pseudarthrobacter</taxon>
    </lineage>
</organism>